<protein>
    <recommendedName>
        <fullName evidence="5">SET domain-containing protein</fullName>
    </recommendedName>
</protein>
<dbReference type="GO" id="GO:0016279">
    <property type="term" value="F:protein-lysine N-methyltransferase activity"/>
    <property type="evidence" value="ECO:0007669"/>
    <property type="project" value="TreeGrafter"/>
</dbReference>
<dbReference type="PANTHER" id="PTHR13271">
    <property type="entry name" value="UNCHARACTERIZED PUTATIVE METHYLTRANSFERASE"/>
    <property type="match status" value="1"/>
</dbReference>
<dbReference type="AlphaFoldDB" id="A0A812UJ12"/>
<dbReference type="InterPro" id="IPR050600">
    <property type="entry name" value="SETD3_SETD6_MTase"/>
</dbReference>
<evidence type="ECO:0000256" key="2">
    <source>
        <dbReference type="SAM" id="SignalP"/>
    </source>
</evidence>
<organism evidence="3 4">
    <name type="scientific">Symbiodinium natans</name>
    <dbReference type="NCBI Taxonomy" id="878477"/>
    <lineage>
        <taxon>Eukaryota</taxon>
        <taxon>Sar</taxon>
        <taxon>Alveolata</taxon>
        <taxon>Dinophyceae</taxon>
        <taxon>Suessiales</taxon>
        <taxon>Symbiodiniaceae</taxon>
        <taxon>Symbiodinium</taxon>
    </lineage>
</organism>
<accession>A0A812UJ12</accession>
<reference evidence="3" key="1">
    <citation type="submission" date="2021-02" db="EMBL/GenBank/DDBJ databases">
        <authorList>
            <person name="Dougan E. K."/>
            <person name="Rhodes N."/>
            <person name="Thang M."/>
            <person name="Chan C."/>
        </authorList>
    </citation>
    <scope>NUCLEOTIDE SEQUENCE</scope>
</reference>
<evidence type="ECO:0000313" key="4">
    <source>
        <dbReference type="Proteomes" id="UP000604046"/>
    </source>
</evidence>
<feature type="region of interest" description="Disordered" evidence="1">
    <location>
        <begin position="67"/>
        <end position="87"/>
    </location>
</feature>
<feature type="chain" id="PRO_5032959495" description="SET domain-containing protein" evidence="2">
    <location>
        <begin position="23"/>
        <end position="690"/>
    </location>
</feature>
<sequence length="690" mass="76385">MTTMGSRLGPLLCGCLVVFCLGQLFLPQLAVRKDPRQLSFVDGLKSAGHRAQWTNLVVRAKKNAKKRARKRQEKACKEEARKQVTRQGPKAPKAHVVLLQLRQAESAKVLIDVLDTVFQANQFIPFYASRAYHALSRLNRRHLLHQSDWDNSVLQKLHSEAVVDEIKVIHKTRGLQAQHLGDNLRACVQLKDDAPCVLEAVPAIASQIILKAGDMTPQQLSTSLLATAKLKDVAPAVLEAVPAIAGKVREKAKGMPPQQLSACIWASSQLKDVAPAVLEMVPTLVAEFPRMDEAKLHPQRLSDTLKALDLLQNGFLSFAAAQLNTLLPKMRTKRLNSQVPSVVWSCAKAGVYPGELLASLALRLGPPEVAALTGFSLCALSWSYEVLDAQQNWKDFRKLLRSGGERQAKWQALVAWIHARGGYVHPDLELTDVDHGGIQMTGVVASGSILPDTVVMELPPETLLNLNLLAKIPEYSALAAALPNCSLTCGLRRSLRQLKALMLLSVERAKGPASDFFAYFDLLPSRAELEESDLFFAGEAILDHFAALPVIHFWRRIQKDQYREYESCFHVLQDMLEDSDVNWRDVESLLRLHGSRHFNAKPADVEFLAPAADMVNTGTPEELNLSPSLLMSSPEAQEATLRLTALRQISPGEELITSYFTNLDNEELRWEWGDFVGAASVDSTAYLARP</sequence>
<keyword evidence="2" id="KW-0732">Signal</keyword>
<dbReference type="EMBL" id="CAJNDS010002712">
    <property type="protein sequence ID" value="CAE7570649.1"/>
    <property type="molecule type" value="Genomic_DNA"/>
</dbReference>
<gene>
    <name evidence="3" type="ORF">SNAT2548_LOCUS32490</name>
</gene>
<dbReference type="InterPro" id="IPR046341">
    <property type="entry name" value="SET_dom_sf"/>
</dbReference>
<evidence type="ECO:0008006" key="5">
    <source>
        <dbReference type="Google" id="ProtNLM"/>
    </source>
</evidence>
<proteinExistence type="predicted"/>
<feature type="compositionally biased region" description="Basic and acidic residues" evidence="1">
    <location>
        <begin position="73"/>
        <end position="82"/>
    </location>
</feature>
<dbReference type="SUPFAM" id="SSF82199">
    <property type="entry name" value="SET domain"/>
    <property type="match status" value="1"/>
</dbReference>
<keyword evidence="4" id="KW-1185">Reference proteome</keyword>
<evidence type="ECO:0000313" key="3">
    <source>
        <dbReference type="EMBL" id="CAE7570649.1"/>
    </source>
</evidence>
<name>A0A812UJ12_9DINO</name>
<dbReference type="Proteomes" id="UP000604046">
    <property type="component" value="Unassembled WGS sequence"/>
</dbReference>
<dbReference type="Gene3D" id="3.90.1410.10">
    <property type="entry name" value="set domain protein methyltransferase, domain 1"/>
    <property type="match status" value="1"/>
</dbReference>
<comment type="caution">
    <text evidence="3">The sequence shown here is derived from an EMBL/GenBank/DDBJ whole genome shotgun (WGS) entry which is preliminary data.</text>
</comment>
<evidence type="ECO:0000256" key="1">
    <source>
        <dbReference type="SAM" id="MobiDB-lite"/>
    </source>
</evidence>
<feature type="signal peptide" evidence="2">
    <location>
        <begin position="1"/>
        <end position="22"/>
    </location>
</feature>
<dbReference type="CDD" id="cd10527">
    <property type="entry name" value="SET_LSMT"/>
    <property type="match status" value="1"/>
</dbReference>
<dbReference type="OrthoDB" id="416497at2759"/>